<dbReference type="Gene3D" id="2.170.130.10">
    <property type="entry name" value="TonB-dependent receptor, plug domain"/>
    <property type="match status" value="1"/>
</dbReference>
<feature type="domain" description="TonB-dependent receptor plug" evidence="1">
    <location>
        <begin position="2"/>
        <end position="58"/>
    </location>
</feature>
<dbReference type="InterPro" id="IPR023997">
    <property type="entry name" value="TonB-dep_OMP_SusC/RagA_CS"/>
</dbReference>
<accession>A0A5J4P4I6</accession>
<dbReference type="AlphaFoldDB" id="A0A5J4P4I6"/>
<dbReference type="InterPro" id="IPR012910">
    <property type="entry name" value="Plug_dom"/>
</dbReference>
<reference evidence="2" key="1">
    <citation type="submission" date="2019-03" db="EMBL/GenBank/DDBJ databases">
        <title>Single cell metagenomics reveals metabolic interactions within the superorganism composed of flagellate Streblomastix strix and complex community of Bacteroidetes bacteria on its surface.</title>
        <authorList>
            <person name="Treitli S.C."/>
            <person name="Kolisko M."/>
            <person name="Husnik F."/>
            <person name="Keeling P."/>
            <person name="Hampl V."/>
        </authorList>
    </citation>
    <scope>NUCLEOTIDE SEQUENCE</scope>
    <source>
        <strain evidence="2">STM</strain>
    </source>
</reference>
<feature type="non-terminal residue" evidence="2">
    <location>
        <position position="1"/>
    </location>
</feature>
<protein>
    <submittedName>
        <fullName evidence="2">TonB-dependent receptor SusC</fullName>
    </submittedName>
</protein>
<dbReference type="Pfam" id="PF07715">
    <property type="entry name" value="Plug"/>
    <property type="match status" value="1"/>
</dbReference>
<dbReference type="SUPFAM" id="SSF56935">
    <property type="entry name" value="Porins"/>
    <property type="match status" value="1"/>
</dbReference>
<dbReference type="PROSITE" id="PS52016">
    <property type="entry name" value="TONB_DEPENDENT_REC_3"/>
    <property type="match status" value="1"/>
</dbReference>
<organism evidence="2">
    <name type="scientific">termite gut metagenome</name>
    <dbReference type="NCBI Taxonomy" id="433724"/>
    <lineage>
        <taxon>unclassified sequences</taxon>
        <taxon>metagenomes</taxon>
        <taxon>organismal metagenomes</taxon>
    </lineage>
</organism>
<feature type="non-terminal residue" evidence="2">
    <location>
        <position position="173"/>
    </location>
</feature>
<proteinExistence type="predicted"/>
<comment type="caution">
    <text evidence="2">The sequence shown here is derived from an EMBL/GenBank/DDBJ whole genome shotgun (WGS) entry which is preliminary data.</text>
</comment>
<dbReference type="InterPro" id="IPR039426">
    <property type="entry name" value="TonB-dep_rcpt-like"/>
</dbReference>
<name>A0A5J4P4I6_9ZZZZ</name>
<dbReference type="NCBIfam" id="TIGR04057">
    <property type="entry name" value="SusC_RagA_signa"/>
    <property type="match status" value="1"/>
</dbReference>
<evidence type="ECO:0000313" key="2">
    <source>
        <dbReference type="EMBL" id="KAA6304237.1"/>
    </source>
</evidence>
<sequence length="173" mass="18874">LRGNRSITGNNQALIVVDEAIVSNELLNNINPEDIESIQVLNGASGATLYGSEASNGVLLITTKKGVKGKPKIKFSHTTTLEQVNFFPKLQSRFGQGSTADGQVFDPIENQQYGPTFDGSIRYLGYPLENGEQQTVKYEALSARKEFWETGVQNQSDISFNFGSENSTSYVAA</sequence>
<dbReference type="EMBL" id="SNRY01011675">
    <property type="protein sequence ID" value="KAA6304237.1"/>
    <property type="molecule type" value="Genomic_DNA"/>
</dbReference>
<gene>
    <name evidence="2" type="ORF">EZS27_044118</name>
</gene>
<keyword evidence="2" id="KW-0675">Receptor</keyword>
<evidence type="ECO:0000259" key="1">
    <source>
        <dbReference type="Pfam" id="PF07715"/>
    </source>
</evidence>
<dbReference type="InterPro" id="IPR037066">
    <property type="entry name" value="Plug_dom_sf"/>
</dbReference>